<gene>
    <name evidence="1" type="ORF">M413DRAFT_447083</name>
</gene>
<sequence length="79" mass="9277">MEKRGTVLTASVYTISPVWHQVEIERYTWLFEWHFFLSRMIRLCIWLAALFDGHCSILRFSLSVYGFTITSVPTTFGLV</sequence>
<dbReference type="EMBL" id="KN831785">
    <property type="protein sequence ID" value="KIM39607.1"/>
    <property type="molecule type" value="Genomic_DNA"/>
</dbReference>
<dbReference type="Proteomes" id="UP000053424">
    <property type="component" value="Unassembled WGS sequence"/>
</dbReference>
<keyword evidence="2" id="KW-1185">Reference proteome</keyword>
<evidence type="ECO:0000313" key="1">
    <source>
        <dbReference type="EMBL" id="KIM39607.1"/>
    </source>
</evidence>
<evidence type="ECO:0000313" key="2">
    <source>
        <dbReference type="Proteomes" id="UP000053424"/>
    </source>
</evidence>
<reference evidence="2" key="2">
    <citation type="submission" date="2015-01" db="EMBL/GenBank/DDBJ databases">
        <title>Evolutionary Origins and Diversification of the Mycorrhizal Mutualists.</title>
        <authorList>
            <consortium name="DOE Joint Genome Institute"/>
            <consortium name="Mycorrhizal Genomics Consortium"/>
            <person name="Kohler A."/>
            <person name="Kuo A."/>
            <person name="Nagy L.G."/>
            <person name="Floudas D."/>
            <person name="Copeland A."/>
            <person name="Barry K.W."/>
            <person name="Cichocki N."/>
            <person name="Veneault-Fourrey C."/>
            <person name="LaButti K."/>
            <person name="Lindquist E.A."/>
            <person name="Lipzen A."/>
            <person name="Lundell T."/>
            <person name="Morin E."/>
            <person name="Murat C."/>
            <person name="Riley R."/>
            <person name="Ohm R."/>
            <person name="Sun H."/>
            <person name="Tunlid A."/>
            <person name="Henrissat B."/>
            <person name="Grigoriev I.V."/>
            <person name="Hibbett D.S."/>
            <person name="Martin F."/>
        </authorList>
    </citation>
    <scope>NUCLEOTIDE SEQUENCE [LARGE SCALE GENOMIC DNA]</scope>
    <source>
        <strain evidence="2">h7</strain>
    </source>
</reference>
<organism evidence="1 2">
    <name type="scientific">Hebeloma cylindrosporum</name>
    <dbReference type="NCBI Taxonomy" id="76867"/>
    <lineage>
        <taxon>Eukaryota</taxon>
        <taxon>Fungi</taxon>
        <taxon>Dikarya</taxon>
        <taxon>Basidiomycota</taxon>
        <taxon>Agaricomycotina</taxon>
        <taxon>Agaricomycetes</taxon>
        <taxon>Agaricomycetidae</taxon>
        <taxon>Agaricales</taxon>
        <taxon>Agaricineae</taxon>
        <taxon>Hymenogastraceae</taxon>
        <taxon>Hebeloma</taxon>
    </lineage>
</organism>
<dbReference type="HOGENOM" id="CLU_2606296_0_0_1"/>
<protein>
    <submittedName>
        <fullName evidence="1">Uncharacterized protein</fullName>
    </submittedName>
</protein>
<dbReference type="AlphaFoldDB" id="A0A0C2YF29"/>
<reference evidence="1 2" key="1">
    <citation type="submission" date="2014-04" db="EMBL/GenBank/DDBJ databases">
        <authorList>
            <consortium name="DOE Joint Genome Institute"/>
            <person name="Kuo A."/>
            <person name="Gay G."/>
            <person name="Dore J."/>
            <person name="Kohler A."/>
            <person name="Nagy L.G."/>
            <person name="Floudas D."/>
            <person name="Copeland A."/>
            <person name="Barry K.W."/>
            <person name="Cichocki N."/>
            <person name="Veneault-Fourrey C."/>
            <person name="LaButti K."/>
            <person name="Lindquist E.A."/>
            <person name="Lipzen A."/>
            <person name="Lundell T."/>
            <person name="Morin E."/>
            <person name="Murat C."/>
            <person name="Sun H."/>
            <person name="Tunlid A."/>
            <person name="Henrissat B."/>
            <person name="Grigoriev I.V."/>
            <person name="Hibbett D.S."/>
            <person name="Martin F."/>
            <person name="Nordberg H.P."/>
            <person name="Cantor M.N."/>
            <person name="Hua S.X."/>
        </authorList>
    </citation>
    <scope>NUCLEOTIDE SEQUENCE [LARGE SCALE GENOMIC DNA]</scope>
    <source>
        <strain evidence="2">h7</strain>
    </source>
</reference>
<proteinExistence type="predicted"/>
<name>A0A0C2YF29_HEBCY</name>
<accession>A0A0C2YF29</accession>